<dbReference type="GO" id="GO:0006508">
    <property type="term" value="P:proteolysis"/>
    <property type="evidence" value="ECO:0007669"/>
    <property type="project" value="InterPro"/>
</dbReference>
<dbReference type="Gene3D" id="3.40.50.1460">
    <property type="match status" value="1"/>
</dbReference>
<evidence type="ECO:0000256" key="1">
    <source>
        <dbReference type="ARBA" id="ARBA00009005"/>
    </source>
</evidence>
<name>A0AAD7MHJ8_9AGAR</name>
<dbReference type="PANTHER" id="PTHR48104">
    <property type="entry name" value="METACASPASE-4"/>
    <property type="match status" value="1"/>
</dbReference>
<accession>A0AAD7MHJ8</accession>
<reference evidence="3" key="1">
    <citation type="submission" date="2023-03" db="EMBL/GenBank/DDBJ databases">
        <title>Massive genome expansion in bonnet fungi (Mycena s.s.) driven by repeated elements and novel gene families across ecological guilds.</title>
        <authorList>
            <consortium name="Lawrence Berkeley National Laboratory"/>
            <person name="Harder C.B."/>
            <person name="Miyauchi S."/>
            <person name="Viragh M."/>
            <person name="Kuo A."/>
            <person name="Thoen E."/>
            <person name="Andreopoulos B."/>
            <person name="Lu D."/>
            <person name="Skrede I."/>
            <person name="Drula E."/>
            <person name="Henrissat B."/>
            <person name="Morin E."/>
            <person name="Kohler A."/>
            <person name="Barry K."/>
            <person name="LaButti K."/>
            <person name="Morin E."/>
            <person name="Salamov A."/>
            <person name="Lipzen A."/>
            <person name="Mereny Z."/>
            <person name="Hegedus B."/>
            <person name="Baldrian P."/>
            <person name="Stursova M."/>
            <person name="Weitz H."/>
            <person name="Taylor A."/>
            <person name="Grigoriev I.V."/>
            <person name="Nagy L.G."/>
            <person name="Martin F."/>
            <person name="Kauserud H."/>
        </authorList>
    </citation>
    <scope>NUCLEOTIDE SEQUENCE</scope>
    <source>
        <strain evidence="3">CBHHK182m</strain>
    </source>
</reference>
<proteinExistence type="inferred from homology"/>
<dbReference type="GO" id="GO:0005737">
    <property type="term" value="C:cytoplasm"/>
    <property type="evidence" value="ECO:0007669"/>
    <property type="project" value="TreeGrafter"/>
</dbReference>
<dbReference type="Proteomes" id="UP001215598">
    <property type="component" value="Unassembled WGS sequence"/>
</dbReference>
<dbReference type="PANTHER" id="PTHR48104:SF30">
    <property type="entry name" value="METACASPASE-1"/>
    <property type="match status" value="1"/>
</dbReference>
<comment type="caution">
    <text evidence="3">The sequence shown here is derived from an EMBL/GenBank/DDBJ whole genome shotgun (WGS) entry which is preliminary data.</text>
</comment>
<dbReference type="Pfam" id="PF00656">
    <property type="entry name" value="Peptidase_C14"/>
    <property type="match status" value="1"/>
</dbReference>
<evidence type="ECO:0000313" key="3">
    <source>
        <dbReference type="EMBL" id="KAJ7717712.1"/>
    </source>
</evidence>
<feature type="domain" description="Peptidase C14 caspase" evidence="2">
    <location>
        <begin position="7"/>
        <end position="166"/>
    </location>
</feature>
<comment type="similarity">
    <text evidence="1">Belongs to the peptidase C14B family.</text>
</comment>
<evidence type="ECO:0000259" key="2">
    <source>
        <dbReference type="Pfam" id="PF00656"/>
    </source>
</evidence>
<sequence>MPLNRIFALTVAIDKYQSDEIHDLHQCLNDATLFQTYLLERFSKLQLHICSIYNEAATRRAILSEFRSHLIDNTDVNTGDALIFYFAGHGCRVTAPVGWSTRDGEIETICPYDKLTLVDGTQYDMVPGIPDLTIASLLHELSRKRGGNVTVILDSCHSGGGGGGGEHAGQKAEHSSAVAHLAHLIARSRSRISTGIYGLMKLLSWN</sequence>
<dbReference type="InterPro" id="IPR050452">
    <property type="entry name" value="Metacaspase"/>
</dbReference>
<dbReference type="EMBL" id="JARKIB010000273">
    <property type="protein sequence ID" value="KAJ7717712.1"/>
    <property type="molecule type" value="Genomic_DNA"/>
</dbReference>
<protein>
    <submittedName>
        <fullName evidence="3">Caspase domain-containing protein</fullName>
    </submittedName>
</protein>
<keyword evidence="4" id="KW-1185">Reference proteome</keyword>
<dbReference type="InterPro" id="IPR011600">
    <property type="entry name" value="Pept_C14_caspase"/>
</dbReference>
<organism evidence="3 4">
    <name type="scientific">Mycena metata</name>
    <dbReference type="NCBI Taxonomy" id="1033252"/>
    <lineage>
        <taxon>Eukaryota</taxon>
        <taxon>Fungi</taxon>
        <taxon>Dikarya</taxon>
        <taxon>Basidiomycota</taxon>
        <taxon>Agaricomycotina</taxon>
        <taxon>Agaricomycetes</taxon>
        <taxon>Agaricomycetidae</taxon>
        <taxon>Agaricales</taxon>
        <taxon>Marasmiineae</taxon>
        <taxon>Mycenaceae</taxon>
        <taxon>Mycena</taxon>
    </lineage>
</organism>
<dbReference type="GO" id="GO:0004197">
    <property type="term" value="F:cysteine-type endopeptidase activity"/>
    <property type="evidence" value="ECO:0007669"/>
    <property type="project" value="InterPro"/>
</dbReference>
<evidence type="ECO:0000313" key="4">
    <source>
        <dbReference type="Proteomes" id="UP001215598"/>
    </source>
</evidence>
<dbReference type="AlphaFoldDB" id="A0AAD7MHJ8"/>
<gene>
    <name evidence="3" type="ORF">B0H16DRAFT_1337953</name>
</gene>